<protein>
    <submittedName>
        <fullName evidence="1">Uncharacterized protein</fullName>
    </submittedName>
</protein>
<reference evidence="1" key="1">
    <citation type="submission" date="2023-08" db="EMBL/GenBank/DDBJ databases">
        <title>A de novo genome assembly of Solanum verrucosum Schlechtendal, a Mexican diploid species geographically isolated from the other diploid A-genome species in potato relatives.</title>
        <authorList>
            <person name="Hosaka K."/>
        </authorList>
    </citation>
    <scope>NUCLEOTIDE SEQUENCE</scope>
    <source>
        <tissue evidence="1">Young leaves</tissue>
    </source>
</reference>
<dbReference type="EMBL" id="CP133614">
    <property type="protein sequence ID" value="WMV18888.1"/>
    <property type="molecule type" value="Genomic_DNA"/>
</dbReference>
<evidence type="ECO:0000313" key="2">
    <source>
        <dbReference type="Proteomes" id="UP001234989"/>
    </source>
</evidence>
<gene>
    <name evidence="1" type="ORF">MTR67_012273</name>
</gene>
<sequence length="65" mass="7634">MSSFRGRSLLNLNSNHALRSLKKKLNKFDIERKEQELTAKNAQTHQQKVDNLERITVTEKRRIGN</sequence>
<dbReference type="AlphaFoldDB" id="A0AAF0QA17"/>
<accession>A0AAF0QA17</accession>
<name>A0AAF0QA17_SOLVR</name>
<evidence type="ECO:0000313" key="1">
    <source>
        <dbReference type="EMBL" id="WMV18888.1"/>
    </source>
</evidence>
<keyword evidence="2" id="KW-1185">Reference proteome</keyword>
<proteinExistence type="predicted"/>
<dbReference type="Proteomes" id="UP001234989">
    <property type="component" value="Chromosome 3"/>
</dbReference>
<organism evidence="1 2">
    <name type="scientific">Solanum verrucosum</name>
    <dbReference type="NCBI Taxonomy" id="315347"/>
    <lineage>
        <taxon>Eukaryota</taxon>
        <taxon>Viridiplantae</taxon>
        <taxon>Streptophyta</taxon>
        <taxon>Embryophyta</taxon>
        <taxon>Tracheophyta</taxon>
        <taxon>Spermatophyta</taxon>
        <taxon>Magnoliopsida</taxon>
        <taxon>eudicotyledons</taxon>
        <taxon>Gunneridae</taxon>
        <taxon>Pentapetalae</taxon>
        <taxon>asterids</taxon>
        <taxon>lamiids</taxon>
        <taxon>Solanales</taxon>
        <taxon>Solanaceae</taxon>
        <taxon>Solanoideae</taxon>
        <taxon>Solaneae</taxon>
        <taxon>Solanum</taxon>
    </lineage>
</organism>